<evidence type="ECO:0000313" key="1">
    <source>
        <dbReference type="EMBL" id="CAB4925338.1"/>
    </source>
</evidence>
<proteinExistence type="predicted"/>
<sequence>MHGVLRGLSDGRAGSRIVPAMVSRTTLHRPAAVLAAAALALGAAGCGGGSDDGGGSGGDDAYASTWNEVCTSLSNAQTKLQTDGAALQKTLTSPSQAELAKAFATPVSAFADSMAAALDRVKGLEAPSDLQAFQTKVSDSAPATIKVLRDLRTPLSKGDVAATQQVIGRIDPKNVFPAIPADLKKQAAACNVF</sequence>
<organism evidence="1">
    <name type="scientific">freshwater metagenome</name>
    <dbReference type="NCBI Taxonomy" id="449393"/>
    <lineage>
        <taxon>unclassified sequences</taxon>
        <taxon>metagenomes</taxon>
        <taxon>ecological metagenomes</taxon>
    </lineage>
</organism>
<dbReference type="AlphaFoldDB" id="A0A6J7I3B7"/>
<gene>
    <name evidence="1" type="ORF">UFOPK3564_02069</name>
</gene>
<accession>A0A6J7I3B7</accession>
<reference evidence="1" key="1">
    <citation type="submission" date="2020-05" db="EMBL/GenBank/DDBJ databases">
        <authorList>
            <person name="Chiriac C."/>
            <person name="Salcher M."/>
            <person name="Ghai R."/>
            <person name="Kavagutti S V."/>
        </authorList>
    </citation>
    <scope>NUCLEOTIDE SEQUENCE</scope>
</reference>
<dbReference type="EMBL" id="CAFBMK010000128">
    <property type="protein sequence ID" value="CAB4925338.1"/>
    <property type="molecule type" value="Genomic_DNA"/>
</dbReference>
<protein>
    <submittedName>
        <fullName evidence="1">Unannotated protein</fullName>
    </submittedName>
</protein>
<name>A0A6J7I3B7_9ZZZZ</name>